<protein>
    <submittedName>
        <fullName evidence="1">Uncharacterized protein</fullName>
    </submittedName>
</protein>
<evidence type="ECO:0000313" key="1">
    <source>
        <dbReference type="EMBL" id="KAI4338058.1"/>
    </source>
</evidence>
<sequence>MGEEAKQEQPKAEAEAKPEEKPAEEKKEEKAEEEKKEEPKPPAPCVLFVDLHCVGCAKKIQKSIMKMKGVEGVVIDTAKNEVTIKGIVEPQTICTNITRKTKRRAMVISPLPAAEGEPIPEVVTSQVSGPVTIELNINMHCEACAEQLKRKILKMRGVQMASTELSTGKAIVTGTMDAQKLVEYVYRRTKKQAKIVPQPEPEPEKKEENKEAEKPAEEAKPEEKKEENAEKKEEEKPAEEPKKEGDDKAGGGEEKKEEEKGNGGEGKEAKKEESADQAAMVVNNLEEEHMKRMMYYYQPLYVIERIPPPQLFSDENPNACCIS</sequence>
<accession>A0ACB9NPM9</accession>
<organism evidence="1 2">
    <name type="scientific">Bauhinia variegata</name>
    <name type="common">Purple orchid tree</name>
    <name type="synonym">Phanera variegata</name>
    <dbReference type="NCBI Taxonomy" id="167791"/>
    <lineage>
        <taxon>Eukaryota</taxon>
        <taxon>Viridiplantae</taxon>
        <taxon>Streptophyta</taxon>
        <taxon>Embryophyta</taxon>
        <taxon>Tracheophyta</taxon>
        <taxon>Spermatophyta</taxon>
        <taxon>Magnoliopsida</taxon>
        <taxon>eudicotyledons</taxon>
        <taxon>Gunneridae</taxon>
        <taxon>Pentapetalae</taxon>
        <taxon>rosids</taxon>
        <taxon>fabids</taxon>
        <taxon>Fabales</taxon>
        <taxon>Fabaceae</taxon>
        <taxon>Cercidoideae</taxon>
        <taxon>Cercideae</taxon>
        <taxon>Bauhiniinae</taxon>
        <taxon>Bauhinia</taxon>
    </lineage>
</organism>
<reference evidence="1 2" key="1">
    <citation type="journal article" date="2022" name="DNA Res.">
        <title>Chromosomal-level genome assembly of the orchid tree Bauhinia variegata (Leguminosae; Cercidoideae) supports the allotetraploid origin hypothesis of Bauhinia.</title>
        <authorList>
            <person name="Zhong Y."/>
            <person name="Chen Y."/>
            <person name="Zheng D."/>
            <person name="Pang J."/>
            <person name="Liu Y."/>
            <person name="Luo S."/>
            <person name="Meng S."/>
            <person name="Qian L."/>
            <person name="Wei D."/>
            <person name="Dai S."/>
            <person name="Zhou R."/>
        </authorList>
    </citation>
    <scope>NUCLEOTIDE SEQUENCE [LARGE SCALE GENOMIC DNA]</scope>
    <source>
        <strain evidence="1">BV-YZ2020</strain>
    </source>
</reference>
<comment type="caution">
    <text evidence="1">The sequence shown here is derived from an EMBL/GenBank/DDBJ whole genome shotgun (WGS) entry which is preliminary data.</text>
</comment>
<keyword evidence="2" id="KW-1185">Reference proteome</keyword>
<dbReference type="EMBL" id="CM039431">
    <property type="protein sequence ID" value="KAI4338058.1"/>
    <property type="molecule type" value="Genomic_DNA"/>
</dbReference>
<name>A0ACB9NPM9_BAUVA</name>
<proteinExistence type="predicted"/>
<dbReference type="Proteomes" id="UP000828941">
    <property type="component" value="Chromosome 6"/>
</dbReference>
<gene>
    <name evidence="1" type="ORF">L6164_016412</name>
</gene>
<evidence type="ECO:0000313" key="2">
    <source>
        <dbReference type="Proteomes" id="UP000828941"/>
    </source>
</evidence>